<dbReference type="InterPro" id="IPR002104">
    <property type="entry name" value="Integrase_catalytic"/>
</dbReference>
<dbReference type="InterPro" id="IPR023009">
    <property type="entry name" value="Tyrosine_recombinase_XerC/XerD"/>
</dbReference>
<dbReference type="CDD" id="cd00798">
    <property type="entry name" value="INT_XerDC_C"/>
    <property type="match status" value="1"/>
</dbReference>
<keyword evidence="13" id="KW-1185">Reference proteome</keyword>
<feature type="domain" description="Tyr recombinase" evidence="10">
    <location>
        <begin position="114"/>
        <end position="291"/>
    </location>
</feature>
<evidence type="ECO:0000256" key="8">
    <source>
        <dbReference type="ARBA" id="ARBA00023306"/>
    </source>
</evidence>
<dbReference type="PANTHER" id="PTHR30349:SF77">
    <property type="entry name" value="TYROSINE RECOMBINASE XERC"/>
    <property type="match status" value="1"/>
</dbReference>
<feature type="active site" evidence="9">
    <location>
        <position position="243"/>
    </location>
</feature>
<dbReference type="HAMAP" id="MF_01808">
    <property type="entry name" value="Recomb_XerC_XerD"/>
    <property type="match status" value="1"/>
</dbReference>
<protein>
    <recommendedName>
        <fullName evidence="9">Tyrosine recombinase XerC</fullName>
    </recommendedName>
</protein>
<keyword evidence="3 9" id="KW-0132">Cell division</keyword>
<dbReference type="InterPro" id="IPR044068">
    <property type="entry name" value="CB"/>
</dbReference>
<keyword evidence="7 9" id="KW-0233">DNA recombination</keyword>
<evidence type="ECO:0000256" key="5">
    <source>
        <dbReference type="ARBA" id="ARBA00022908"/>
    </source>
</evidence>
<comment type="function">
    <text evidence="9">Site-specific tyrosine recombinase, which acts by catalyzing the cutting and rejoining of the recombining DNA molecules. The XerC-XerD complex is essential to convert dimers of the bacterial chromosome into monomers to permit their segregation at cell division. It also contributes to the segregational stability of plasmids.</text>
</comment>
<dbReference type="Pfam" id="PF02899">
    <property type="entry name" value="Phage_int_SAM_1"/>
    <property type="match status" value="1"/>
</dbReference>
<sequence>MLLNKFLEVLDAEKGYSNHTIRAYARDMKDFMAFCARENGAEVLPDVKFLEYVNHKNRILIREYMAVLARSGIQKRSVARKLAAIKSFFRYLVMGQHLSFNPAEAIPYPKVPRKIPDFLTVDDIFKLLDSIKTDTLLGRRNAAIFETFYSTGIRVSEMQGLNVEDVDAERHFLKVTGKGNKQRMVPIGQRALSAILFYRQSVAASRGPLFLNKNKTRLSDRSMRNILNKIIADCRLYLPASPHTLRHSFATHMLDAGADLRGIQEILGHASLSTTQIYTHVSMDRLMEVYDKAHPRR</sequence>
<dbReference type="RefSeq" id="WP_084066926.1">
    <property type="nucleotide sequence ID" value="NZ_FWXY01000002.1"/>
</dbReference>
<dbReference type="AlphaFoldDB" id="A0A1W1ZGA0"/>
<dbReference type="PROSITE" id="PS51900">
    <property type="entry name" value="CB"/>
    <property type="match status" value="1"/>
</dbReference>
<proteinExistence type="inferred from homology"/>
<keyword evidence="2 9" id="KW-0963">Cytoplasm</keyword>
<dbReference type="OrthoDB" id="9801717at2"/>
<dbReference type="PANTHER" id="PTHR30349">
    <property type="entry name" value="PHAGE INTEGRASE-RELATED"/>
    <property type="match status" value="1"/>
</dbReference>
<dbReference type="Pfam" id="PF00589">
    <property type="entry name" value="Phage_integrase"/>
    <property type="match status" value="1"/>
</dbReference>
<dbReference type="Gene3D" id="1.10.443.10">
    <property type="entry name" value="Intergrase catalytic core"/>
    <property type="match status" value="1"/>
</dbReference>
<organism evidence="12 13">
    <name type="scientific">Desulfocicer vacuolatum DSM 3385</name>
    <dbReference type="NCBI Taxonomy" id="1121400"/>
    <lineage>
        <taxon>Bacteria</taxon>
        <taxon>Pseudomonadati</taxon>
        <taxon>Thermodesulfobacteriota</taxon>
        <taxon>Desulfobacteria</taxon>
        <taxon>Desulfobacterales</taxon>
        <taxon>Desulfobacteraceae</taxon>
        <taxon>Desulfocicer</taxon>
    </lineage>
</organism>
<feature type="active site" evidence="9">
    <location>
        <position position="178"/>
    </location>
</feature>
<evidence type="ECO:0000259" key="11">
    <source>
        <dbReference type="PROSITE" id="PS51900"/>
    </source>
</evidence>
<dbReference type="STRING" id="1121400.SAMN02746065_102275"/>
<dbReference type="SUPFAM" id="SSF47823">
    <property type="entry name" value="lambda integrase-like, N-terminal domain"/>
    <property type="match status" value="1"/>
</dbReference>
<dbReference type="GO" id="GO:0006313">
    <property type="term" value="P:DNA transposition"/>
    <property type="evidence" value="ECO:0007669"/>
    <property type="project" value="UniProtKB-UniRule"/>
</dbReference>
<dbReference type="InterPro" id="IPR050090">
    <property type="entry name" value="Tyrosine_recombinase_XerCD"/>
</dbReference>
<dbReference type="Gene3D" id="1.10.150.130">
    <property type="match status" value="1"/>
</dbReference>
<accession>A0A1W1ZGA0</accession>
<dbReference type="GO" id="GO:0003677">
    <property type="term" value="F:DNA binding"/>
    <property type="evidence" value="ECO:0007669"/>
    <property type="project" value="UniProtKB-UniRule"/>
</dbReference>
<dbReference type="InterPro" id="IPR004107">
    <property type="entry name" value="Integrase_SAM-like_N"/>
</dbReference>
<name>A0A1W1ZGA0_9BACT</name>
<comment type="similarity">
    <text evidence="9">Belongs to the 'phage' integrase family. XerC subfamily.</text>
</comment>
<dbReference type="GO" id="GO:0007059">
    <property type="term" value="P:chromosome segregation"/>
    <property type="evidence" value="ECO:0007669"/>
    <property type="project" value="UniProtKB-UniRule"/>
</dbReference>
<feature type="active site" evidence="9">
    <location>
        <position position="154"/>
    </location>
</feature>
<dbReference type="GO" id="GO:0051301">
    <property type="term" value="P:cell division"/>
    <property type="evidence" value="ECO:0007669"/>
    <property type="project" value="UniProtKB-KW"/>
</dbReference>
<dbReference type="InterPro" id="IPR013762">
    <property type="entry name" value="Integrase-like_cat_sf"/>
</dbReference>
<comment type="subunit">
    <text evidence="9">Forms a cyclic heterotetrameric complex composed of two molecules of XerC and two molecules of XerD.</text>
</comment>
<evidence type="ECO:0000313" key="13">
    <source>
        <dbReference type="Proteomes" id="UP000192418"/>
    </source>
</evidence>
<keyword evidence="5 9" id="KW-0229">DNA integration</keyword>
<feature type="active site" description="O-(3'-phospho-DNA)-tyrosine intermediate" evidence="9">
    <location>
        <position position="278"/>
    </location>
</feature>
<evidence type="ECO:0000256" key="9">
    <source>
        <dbReference type="HAMAP-Rule" id="MF_01808"/>
    </source>
</evidence>
<dbReference type="SUPFAM" id="SSF56349">
    <property type="entry name" value="DNA breaking-rejoining enzymes"/>
    <property type="match status" value="1"/>
</dbReference>
<reference evidence="12 13" key="1">
    <citation type="submission" date="2017-04" db="EMBL/GenBank/DDBJ databases">
        <authorList>
            <person name="Afonso C.L."/>
            <person name="Miller P.J."/>
            <person name="Scott M.A."/>
            <person name="Spackman E."/>
            <person name="Goraichik I."/>
            <person name="Dimitrov K.M."/>
            <person name="Suarez D.L."/>
            <person name="Swayne D.E."/>
        </authorList>
    </citation>
    <scope>NUCLEOTIDE SEQUENCE [LARGE SCALE GENOMIC DNA]</scope>
    <source>
        <strain evidence="12 13">DSM 3385</strain>
    </source>
</reference>
<feature type="active site" evidence="9">
    <location>
        <position position="269"/>
    </location>
</feature>
<keyword evidence="8 9" id="KW-0131">Cell cycle</keyword>
<dbReference type="PROSITE" id="PS51898">
    <property type="entry name" value="TYR_RECOMBINASE"/>
    <property type="match status" value="1"/>
</dbReference>
<dbReference type="GO" id="GO:0009037">
    <property type="term" value="F:tyrosine-based site-specific recombinase activity"/>
    <property type="evidence" value="ECO:0007669"/>
    <property type="project" value="UniProtKB-UniRule"/>
</dbReference>
<gene>
    <name evidence="9" type="primary">xerC</name>
    <name evidence="12" type="ORF">SAMN02746065_102275</name>
</gene>
<feature type="domain" description="Core-binding (CB)" evidence="11">
    <location>
        <begin position="1"/>
        <end position="93"/>
    </location>
</feature>
<evidence type="ECO:0000256" key="1">
    <source>
        <dbReference type="ARBA" id="ARBA00004496"/>
    </source>
</evidence>
<comment type="subcellular location">
    <subcellularLocation>
        <location evidence="1 9">Cytoplasm</location>
    </subcellularLocation>
</comment>
<dbReference type="GO" id="GO:0005737">
    <property type="term" value="C:cytoplasm"/>
    <property type="evidence" value="ECO:0007669"/>
    <property type="project" value="UniProtKB-SubCell"/>
</dbReference>
<dbReference type="InterPro" id="IPR010998">
    <property type="entry name" value="Integrase_recombinase_N"/>
</dbReference>
<dbReference type="InterPro" id="IPR011010">
    <property type="entry name" value="DNA_brk_join_enz"/>
</dbReference>
<evidence type="ECO:0000256" key="7">
    <source>
        <dbReference type="ARBA" id="ARBA00023172"/>
    </source>
</evidence>
<evidence type="ECO:0000259" key="10">
    <source>
        <dbReference type="PROSITE" id="PS51898"/>
    </source>
</evidence>
<evidence type="ECO:0000256" key="2">
    <source>
        <dbReference type="ARBA" id="ARBA00022490"/>
    </source>
</evidence>
<evidence type="ECO:0000256" key="6">
    <source>
        <dbReference type="ARBA" id="ARBA00023125"/>
    </source>
</evidence>
<evidence type="ECO:0000256" key="4">
    <source>
        <dbReference type="ARBA" id="ARBA00022829"/>
    </source>
</evidence>
<evidence type="ECO:0000256" key="3">
    <source>
        <dbReference type="ARBA" id="ARBA00022618"/>
    </source>
</evidence>
<keyword evidence="6 9" id="KW-0238">DNA-binding</keyword>
<dbReference type="Proteomes" id="UP000192418">
    <property type="component" value="Unassembled WGS sequence"/>
</dbReference>
<feature type="active site" evidence="9">
    <location>
        <position position="246"/>
    </location>
</feature>
<evidence type="ECO:0000313" key="12">
    <source>
        <dbReference type="EMBL" id="SMC47417.1"/>
    </source>
</evidence>
<keyword evidence="4 9" id="KW-0159">Chromosome partition</keyword>
<dbReference type="EMBL" id="FWXY01000002">
    <property type="protein sequence ID" value="SMC47417.1"/>
    <property type="molecule type" value="Genomic_DNA"/>
</dbReference>